<sequence>MTYFEFTERFPTENDAIDYIVDKKYPNQQYVCPKCGAIHNKIYHQKYDRRKLYCDNCKSEFSALVGTIFENTHLDLRMWLYAINLVVISRKGISAMQLRRELGMVSYKGAWRMMQQIRKAMAKEEMKEVFEAIVEIDETYIGGKPRKGNSHKNNDDKDNNDNKRGRGTNKTPVIGVKERSTGKVHAVVANKNEFGKQLTGKQLFKVLNKVCKDNTTVMTDQFSGYNILDKENEKNFIRLQVDHSVMFSLGNGIHTNGIESFWAVLKRGIYGIFHHISTDYLQNYVNEFCFRLNYRDTEVAFNRLVDLAVL</sequence>
<dbReference type="InterPro" id="IPR024445">
    <property type="entry name" value="Tnp_ISXO2-like"/>
</dbReference>
<reference evidence="3" key="1">
    <citation type="submission" date="2019-03" db="EMBL/GenBank/DDBJ databases">
        <title>Single cell metagenomics reveals metabolic interactions within the superorganism composed of flagellate Streblomastix strix and complex community of Bacteroidetes bacteria on its surface.</title>
        <authorList>
            <person name="Treitli S.C."/>
            <person name="Kolisko M."/>
            <person name="Husnik F."/>
            <person name="Keeling P."/>
            <person name="Hampl V."/>
        </authorList>
    </citation>
    <scope>NUCLEOTIDE SEQUENCE</scope>
    <source>
        <strain evidence="3">STM</strain>
    </source>
</reference>
<gene>
    <name evidence="3" type="ORF">EZS27_035703</name>
</gene>
<organism evidence="3">
    <name type="scientific">termite gut metagenome</name>
    <dbReference type="NCBI Taxonomy" id="433724"/>
    <lineage>
        <taxon>unclassified sequences</taxon>
        <taxon>metagenomes</taxon>
        <taxon>organismal metagenomes</taxon>
    </lineage>
</organism>
<protein>
    <recommendedName>
        <fullName evidence="2">ISXO2-like transposase domain-containing protein</fullName>
    </recommendedName>
</protein>
<proteinExistence type="predicted"/>
<dbReference type="PANTHER" id="PTHR47163">
    <property type="entry name" value="DDE_TNP_IS1595 DOMAIN-CONTAINING PROTEIN"/>
    <property type="match status" value="1"/>
</dbReference>
<evidence type="ECO:0000259" key="2">
    <source>
        <dbReference type="SMART" id="SM01126"/>
    </source>
</evidence>
<dbReference type="EMBL" id="SNRY01006019">
    <property type="protein sequence ID" value="KAA6313541.1"/>
    <property type="molecule type" value="Genomic_DNA"/>
</dbReference>
<evidence type="ECO:0000313" key="3">
    <source>
        <dbReference type="EMBL" id="KAA6313541.1"/>
    </source>
</evidence>
<dbReference type="Pfam" id="PF12762">
    <property type="entry name" value="DDE_Tnp_IS1595"/>
    <property type="match status" value="1"/>
</dbReference>
<dbReference type="SMART" id="SM01126">
    <property type="entry name" value="DDE_Tnp_IS1595"/>
    <property type="match status" value="1"/>
</dbReference>
<dbReference type="PANTHER" id="PTHR47163:SF2">
    <property type="entry name" value="SI:DKEY-17M8.2"/>
    <property type="match status" value="1"/>
</dbReference>
<dbReference type="NCBIfam" id="NF033547">
    <property type="entry name" value="transpos_IS1595"/>
    <property type="match status" value="1"/>
</dbReference>
<dbReference type="AlphaFoldDB" id="A0A5J4PXJ5"/>
<dbReference type="InterPro" id="IPR053164">
    <property type="entry name" value="IS1016-like_transposase"/>
</dbReference>
<feature type="compositionally biased region" description="Basic and acidic residues" evidence="1">
    <location>
        <begin position="152"/>
        <end position="164"/>
    </location>
</feature>
<feature type="domain" description="ISXO2-like transposase" evidence="2">
    <location>
        <begin position="129"/>
        <end position="293"/>
    </location>
</feature>
<comment type="caution">
    <text evidence="3">The sequence shown here is derived from an EMBL/GenBank/DDBJ whole genome shotgun (WGS) entry which is preliminary data.</text>
</comment>
<accession>A0A5J4PXJ5</accession>
<evidence type="ECO:0000256" key="1">
    <source>
        <dbReference type="SAM" id="MobiDB-lite"/>
    </source>
</evidence>
<feature type="region of interest" description="Disordered" evidence="1">
    <location>
        <begin position="144"/>
        <end position="175"/>
    </location>
</feature>
<name>A0A5J4PXJ5_9ZZZZ</name>